<sequence length="228" mass="25832">MNLRFHVAEASNFVALAIPLLSCISLLCTLFTAYQTWRYRQSVDNAENQVMGLLDEALQNMLPVGVCKRICQPNLSIPLDNNDSKVMLKKQSAPKQLEYPEDVSVPIADEDEVYDTFGLRKSEANLESTCQQIIALALRSREKTQHTIAKGPMNIAPTTKTERTASLMSRTQSQRDSERKTDSKRSESSGKRKHTSTTPKSEQDTRENSHRMLKELSMKYTEKTCVEE</sequence>
<evidence type="ECO:0000256" key="2">
    <source>
        <dbReference type="SAM" id="Phobius"/>
    </source>
</evidence>
<feature type="compositionally biased region" description="Polar residues" evidence="1">
    <location>
        <begin position="156"/>
        <end position="172"/>
    </location>
</feature>
<keyword evidence="2" id="KW-0812">Transmembrane</keyword>
<name>A0AA36DNU6_CYLNA</name>
<evidence type="ECO:0000256" key="1">
    <source>
        <dbReference type="SAM" id="MobiDB-lite"/>
    </source>
</evidence>
<reference evidence="3" key="1">
    <citation type="submission" date="2023-07" db="EMBL/GenBank/DDBJ databases">
        <authorList>
            <consortium name="CYATHOMIX"/>
        </authorList>
    </citation>
    <scope>NUCLEOTIDE SEQUENCE</scope>
    <source>
        <strain evidence="3">N/A</strain>
    </source>
</reference>
<feature type="region of interest" description="Disordered" evidence="1">
    <location>
        <begin position="145"/>
        <end position="228"/>
    </location>
</feature>
<dbReference type="AlphaFoldDB" id="A0AA36DNU6"/>
<evidence type="ECO:0000313" key="3">
    <source>
        <dbReference type="EMBL" id="CAJ0589873.1"/>
    </source>
</evidence>
<feature type="compositionally biased region" description="Basic and acidic residues" evidence="1">
    <location>
        <begin position="173"/>
        <end position="190"/>
    </location>
</feature>
<keyword evidence="2" id="KW-1133">Transmembrane helix</keyword>
<dbReference type="Proteomes" id="UP001176961">
    <property type="component" value="Unassembled WGS sequence"/>
</dbReference>
<feature type="compositionally biased region" description="Basic and acidic residues" evidence="1">
    <location>
        <begin position="201"/>
        <end position="228"/>
    </location>
</feature>
<comment type="caution">
    <text evidence="3">The sequence shown here is derived from an EMBL/GenBank/DDBJ whole genome shotgun (WGS) entry which is preliminary data.</text>
</comment>
<proteinExistence type="predicted"/>
<organism evidence="3 4">
    <name type="scientific">Cylicocyclus nassatus</name>
    <name type="common">Nematode worm</name>
    <dbReference type="NCBI Taxonomy" id="53992"/>
    <lineage>
        <taxon>Eukaryota</taxon>
        <taxon>Metazoa</taxon>
        <taxon>Ecdysozoa</taxon>
        <taxon>Nematoda</taxon>
        <taxon>Chromadorea</taxon>
        <taxon>Rhabditida</taxon>
        <taxon>Rhabditina</taxon>
        <taxon>Rhabditomorpha</taxon>
        <taxon>Strongyloidea</taxon>
        <taxon>Strongylidae</taxon>
        <taxon>Cylicocyclus</taxon>
    </lineage>
</organism>
<dbReference type="EMBL" id="CATQJL010000001">
    <property type="protein sequence ID" value="CAJ0589873.1"/>
    <property type="molecule type" value="Genomic_DNA"/>
</dbReference>
<feature type="transmembrane region" description="Helical" evidence="2">
    <location>
        <begin position="12"/>
        <end position="34"/>
    </location>
</feature>
<evidence type="ECO:0000313" key="4">
    <source>
        <dbReference type="Proteomes" id="UP001176961"/>
    </source>
</evidence>
<keyword evidence="4" id="KW-1185">Reference proteome</keyword>
<keyword evidence="2" id="KW-0472">Membrane</keyword>
<gene>
    <name evidence="3" type="ORF">CYNAS_LOCUS1856</name>
</gene>
<accession>A0AA36DNU6</accession>
<protein>
    <submittedName>
        <fullName evidence="3">Uncharacterized protein</fullName>
    </submittedName>
</protein>